<dbReference type="AlphaFoldDB" id="A0A397TYE0"/>
<evidence type="ECO:0000313" key="1">
    <source>
        <dbReference type="EMBL" id="RIA99864.1"/>
    </source>
</evidence>
<dbReference type="OrthoDB" id="2405944at2759"/>
<organism evidence="1 2">
    <name type="scientific">Gigaspora rosea</name>
    <dbReference type="NCBI Taxonomy" id="44941"/>
    <lineage>
        <taxon>Eukaryota</taxon>
        <taxon>Fungi</taxon>
        <taxon>Fungi incertae sedis</taxon>
        <taxon>Mucoromycota</taxon>
        <taxon>Glomeromycotina</taxon>
        <taxon>Glomeromycetes</taxon>
        <taxon>Diversisporales</taxon>
        <taxon>Gigasporaceae</taxon>
        <taxon>Gigaspora</taxon>
    </lineage>
</organism>
<accession>A0A397TYE0</accession>
<proteinExistence type="predicted"/>
<protein>
    <submittedName>
        <fullName evidence="1">Uncharacterized protein</fullName>
    </submittedName>
</protein>
<keyword evidence="2" id="KW-1185">Reference proteome</keyword>
<dbReference type="STRING" id="44941.A0A397TYE0"/>
<comment type="caution">
    <text evidence="1">The sequence shown here is derived from an EMBL/GenBank/DDBJ whole genome shotgun (WGS) entry which is preliminary data.</text>
</comment>
<name>A0A397TYE0_9GLOM</name>
<reference evidence="1 2" key="1">
    <citation type="submission" date="2018-06" db="EMBL/GenBank/DDBJ databases">
        <title>Comparative genomics reveals the genomic features of Rhizophagus irregularis, R. cerebriforme, R. diaphanum and Gigaspora rosea, and their symbiotic lifestyle signature.</title>
        <authorList>
            <person name="Morin E."/>
            <person name="San Clemente H."/>
            <person name="Chen E.C.H."/>
            <person name="De La Providencia I."/>
            <person name="Hainaut M."/>
            <person name="Kuo A."/>
            <person name="Kohler A."/>
            <person name="Murat C."/>
            <person name="Tang N."/>
            <person name="Roy S."/>
            <person name="Loubradou J."/>
            <person name="Henrissat B."/>
            <person name="Grigoriev I.V."/>
            <person name="Corradi N."/>
            <person name="Roux C."/>
            <person name="Martin F.M."/>
        </authorList>
    </citation>
    <scope>NUCLEOTIDE SEQUENCE [LARGE SCALE GENOMIC DNA]</scope>
    <source>
        <strain evidence="1 2">DAOM 194757</strain>
    </source>
</reference>
<dbReference type="Proteomes" id="UP000266673">
    <property type="component" value="Unassembled WGS sequence"/>
</dbReference>
<evidence type="ECO:0000313" key="2">
    <source>
        <dbReference type="Proteomes" id="UP000266673"/>
    </source>
</evidence>
<dbReference type="EMBL" id="QKWP01006681">
    <property type="protein sequence ID" value="RIA99864.1"/>
    <property type="molecule type" value="Genomic_DNA"/>
</dbReference>
<gene>
    <name evidence="1" type="ORF">C2G38_2237070</name>
</gene>
<feature type="non-terminal residue" evidence="1">
    <location>
        <position position="1"/>
    </location>
</feature>
<sequence length="74" mass="8519">GLKESKQVFDLLKGLNKQPIVVDADDMINDSKGTLKKYCELIEEEFKEEMIHWKAETVNEWSGNGTFISKLMVQ</sequence>